<protein>
    <submittedName>
        <fullName evidence="1">Uncharacterized protein</fullName>
    </submittedName>
</protein>
<dbReference type="Proteomes" id="UP001472677">
    <property type="component" value="Unassembled WGS sequence"/>
</dbReference>
<gene>
    <name evidence="1" type="ORF">V6N12_038167</name>
</gene>
<comment type="caution">
    <text evidence="1">The sequence shown here is derived from an EMBL/GenBank/DDBJ whole genome shotgun (WGS) entry which is preliminary data.</text>
</comment>
<name>A0ABR2BWX6_9ROSI</name>
<sequence length="66" mass="7907">MRGMKRVLKEWNRNSFGNVETQYQKIVDEIEALDARINSEELGSEDLQRKRDLHSRLWAVSKMRED</sequence>
<organism evidence="1 2">
    <name type="scientific">Hibiscus sabdariffa</name>
    <name type="common">roselle</name>
    <dbReference type="NCBI Taxonomy" id="183260"/>
    <lineage>
        <taxon>Eukaryota</taxon>
        <taxon>Viridiplantae</taxon>
        <taxon>Streptophyta</taxon>
        <taxon>Embryophyta</taxon>
        <taxon>Tracheophyta</taxon>
        <taxon>Spermatophyta</taxon>
        <taxon>Magnoliopsida</taxon>
        <taxon>eudicotyledons</taxon>
        <taxon>Gunneridae</taxon>
        <taxon>Pentapetalae</taxon>
        <taxon>rosids</taxon>
        <taxon>malvids</taxon>
        <taxon>Malvales</taxon>
        <taxon>Malvaceae</taxon>
        <taxon>Malvoideae</taxon>
        <taxon>Hibiscus</taxon>
    </lineage>
</organism>
<accession>A0ABR2BWX6</accession>
<evidence type="ECO:0000313" key="1">
    <source>
        <dbReference type="EMBL" id="KAK8511565.1"/>
    </source>
</evidence>
<dbReference type="EMBL" id="JBBPBM010000078">
    <property type="protein sequence ID" value="KAK8511565.1"/>
    <property type="molecule type" value="Genomic_DNA"/>
</dbReference>
<proteinExistence type="predicted"/>
<keyword evidence="2" id="KW-1185">Reference proteome</keyword>
<reference evidence="1 2" key="1">
    <citation type="journal article" date="2024" name="G3 (Bethesda)">
        <title>Genome assembly of Hibiscus sabdariffa L. provides insights into metabolisms of medicinal natural products.</title>
        <authorList>
            <person name="Kim T."/>
        </authorList>
    </citation>
    <scope>NUCLEOTIDE SEQUENCE [LARGE SCALE GENOMIC DNA]</scope>
    <source>
        <strain evidence="1">TK-2024</strain>
        <tissue evidence="1">Old leaves</tissue>
    </source>
</reference>
<evidence type="ECO:0000313" key="2">
    <source>
        <dbReference type="Proteomes" id="UP001472677"/>
    </source>
</evidence>